<dbReference type="PROSITE" id="PS51898">
    <property type="entry name" value="TYR_RECOMBINASE"/>
    <property type="match status" value="1"/>
</dbReference>
<organism evidence="7 8">
    <name type="scientific">Clavibacter californiensis</name>
    <dbReference type="NCBI Taxonomy" id="1401995"/>
    <lineage>
        <taxon>Bacteria</taxon>
        <taxon>Bacillati</taxon>
        <taxon>Actinomycetota</taxon>
        <taxon>Actinomycetes</taxon>
        <taxon>Micrococcales</taxon>
        <taxon>Microbacteriaceae</taxon>
        <taxon>Clavibacter</taxon>
    </lineage>
</organism>
<reference evidence="7 8" key="1">
    <citation type="submission" date="2018-08" db="EMBL/GenBank/DDBJ databases">
        <title>Genome Sequence of Clavibacter michiganensis Subspecies type strains, and the Atypical Peach-Colored Strains Isolated from Tomato.</title>
        <authorList>
            <person name="Osdaghi E."/>
            <person name="Portier P."/>
            <person name="Briand M."/>
            <person name="Jacques M.-A."/>
        </authorList>
    </citation>
    <scope>NUCLEOTIDE SEQUENCE [LARGE SCALE GENOMIC DNA]</scope>
    <source>
        <strain evidence="7 8">CFBP 8216</strain>
    </source>
</reference>
<dbReference type="PANTHER" id="PTHR30349">
    <property type="entry name" value="PHAGE INTEGRASE-RELATED"/>
    <property type="match status" value="1"/>
</dbReference>
<sequence length="369" mass="40528">MSSIRKLPSGKYQAQFRAVPGGPQQTRTNARRAVVQQWLDERTAERVTGRSTDPRTARSTFADFYAVWAVRQVWETSTRRAMDLVAGQAPFADERLQRITRAHVEEWVKAMQKRGLAPQTIRTRVMNARTVFRAAILEHRIHEDPTLGVRTPALRRADAAMEIPTPQQVRAILDGASDRYRPLFAVCAFAGLRLGEASALQLGDIDFLTRKLAVRRQAVRGEGQLEVRLPKYGSERVVAAAPALIEMFAEHAARYELAGDPGAWLFPSATGGPAAPSTVNSAWLAARGDLGFTLHALRHFYASGLIAAGCDVVTVQHALGHSKPSITLDTYSHLWPSPEDVTRAAAEGLVDQVFAPADEFLTSDTRASV</sequence>
<evidence type="ECO:0000313" key="7">
    <source>
        <dbReference type="EMBL" id="RII94551.1"/>
    </source>
</evidence>
<evidence type="ECO:0000313" key="8">
    <source>
        <dbReference type="Proteomes" id="UP000265355"/>
    </source>
</evidence>
<keyword evidence="8" id="KW-1185">Reference proteome</keyword>
<feature type="domain" description="Tyr recombinase" evidence="5">
    <location>
        <begin position="159"/>
        <end position="346"/>
    </location>
</feature>
<dbReference type="InterPro" id="IPR010998">
    <property type="entry name" value="Integrase_recombinase_N"/>
</dbReference>
<name>A0ABX9N929_9MICO</name>
<dbReference type="Proteomes" id="UP000265355">
    <property type="component" value="Unassembled WGS sequence"/>
</dbReference>
<comment type="similarity">
    <text evidence="1">Belongs to the 'phage' integrase family.</text>
</comment>
<dbReference type="InterPro" id="IPR002104">
    <property type="entry name" value="Integrase_catalytic"/>
</dbReference>
<dbReference type="PANTHER" id="PTHR30349:SF64">
    <property type="entry name" value="PROPHAGE INTEGRASE INTD-RELATED"/>
    <property type="match status" value="1"/>
</dbReference>
<dbReference type="SUPFAM" id="SSF56349">
    <property type="entry name" value="DNA breaking-rejoining enzymes"/>
    <property type="match status" value="1"/>
</dbReference>
<evidence type="ECO:0000256" key="1">
    <source>
        <dbReference type="ARBA" id="ARBA00008857"/>
    </source>
</evidence>
<dbReference type="Gene3D" id="1.10.150.130">
    <property type="match status" value="1"/>
</dbReference>
<gene>
    <name evidence="7" type="ORF">DZF98_01135</name>
</gene>
<keyword evidence="3" id="KW-0233">DNA recombination</keyword>
<evidence type="ECO:0000256" key="2">
    <source>
        <dbReference type="ARBA" id="ARBA00023125"/>
    </source>
</evidence>
<dbReference type="InterPro" id="IPR013762">
    <property type="entry name" value="Integrase-like_cat_sf"/>
</dbReference>
<dbReference type="Gene3D" id="1.10.443.10">
    <property type="entry name" value="Intergrase catalytic core"/>
    <property type="match status" value="1"/>
</dbReference>
<dbReference type="PROSITE" id="PS51900">
    <property type="entry name" value="CB"/>
    <property type="match status" value="1"/>
</dbReference>
<evidence type="ECO:0000259" key="5">
    <source>
        <dbReference type="PROSITE" id="PS51898"/>
    </source>
</evidence>
<evidence type="ECO:0000259" key="6">
    <source>
        <dbReference type="PROSITE" id="PS51900"/>
    </source>
</evidence>
<feature type="domain" description="Core-binding (CB)" evidence="6">
    <location>
        <begin position="29"/>
        <end position="136"/>
    </location>
</feature>
<proteinExistence type="inferred from homology"/>
<dbReference type="InterPro" id="IPR044068">
    <property type="entry name" value="CB"/>
</dbReference>
<dbReference type="CDD" id="cd01189">
    <property type="entry name" value="INT_ICEBs1_C_like"/>
    <property type="match status" value="1"/>
</dbReference>
<dbReference type="InterPro" id="IPR011010">
    <property type="entry name" value="DNA_brk_join_enz"/>
</dbReference>
<dbReference type="RefSeq" id="WP_119372206.1">
    <property type="nucleotide sequence ID" value="NZ_CP040792.1"/>
</dbReference>
<protein>
    <submittedName>
        <fullName evidence="7">Site-specific integrase</fullName>
    </submittedName>
</protein>
<comment type="caution">
    <text evidence="7">The sequence shown here is derived from an EMBL/GenBank/DDBJ whole genome shotgun (WGS) entry which is preliminary data.</text>
</comment>
<dbReference type="EMBL" id="QWEE01000006">
    <property type="protein sequence ID" value="RII94551.1"/>
    <property type="molecule type" value="Genomic_DNA"/>
</dbReference>
<dbReference type="InterPro" id="IPR050090">
    <property type="entry name" value="Tyrosine_recombinase_XerCD"/>
</dbReference>
<dbReference type="Pfam" id="PF00589">
    <property type="entry name" value="Phage_integrase"/>
    <property type="match status" value="1"/>
</dbReference>
<evidence type="ECO:0000256" key="3">
    <source>
        <dbReference type="ARBA" id="ARBA00023172"/>
    </source>
</evidence>
<accession>A0ABX9N929</accession>
<evidence type="ECO:0000256" key="4">
    <source>
        <dbReference type="PROSITE-ProRule" id="PRU01248"/>
    </source>
</evidence>
<keyword evidence="2 4" id="KW-0238">DNA-binding</keyword>